<name>A0A540NTR6_MALBA</name>
<keyword evidence="1" id="KW-0808">Transferase</keyword>
<dbReference type="SUPFAM" id="SSF56672">
    <property type="entry name" value="DNA/RNA polymerases"/>
    <property type="match status" value="1"/>
</dbReference>
<feature type="domain" description="Reverse transcriptase RNase H-like" evidence="7">
    <location>
        <begin position="102"/>
        <end position="203"/>
    </location>
</feature>
<dbReference type="FunFam" id="3.10.20.370:FF:000001">
    <property type="entry name" value="Retrovirus-related Pol polyprotein from transposon 17.6-like protein"/>
    <property type="match status" value="1"/>
</dbReference>
<evidence type="ECO:0000256" key="4">
    <source>
        <dbReference type="ARBA" id="ARBA00022759"/>
    </source>
</evidence>
<keyword evidence="2" id="KW-0548">Nucleotidyltransferase</keyword>
<dbReference type="InterPro" id="IPR041373">
    <property type="entry name" value="RT_RNaseH"/>
</dbReference>
<accession>A0A540NTR6</accession>
<dbReference type="Pfam" id="PF17917">
    <property type="entry name" value="RT_RNaseH"/>
    <property type="match status" value="1"/>
</dbReference>
<evidence type="ECO:0000259" key="7">
    <source>
        <dbReference type="Pfam" id="PF17917"/>
    </source>
</evidence>
<dbReference type="CDD" id="cd09274">
    <property type="entry name" value="RNase_HI_RT_Ty3"/>
    <property type="match status" value="1"/>
</dbReference>
<dbReference type="PANTHER" id="PTHR34072:SF57">
    <property type="entry name" value="RNA-DIRECTED DNA POLYMERASE"/>
    <property type="match status" value="1"/>
</dbReference>
<keyword evidence="6" id="KW-0695">RNA-directed DNA polymerase</keyword>
<keyword evidence="3" id="KW-0540">Nuclease</keyword>
<evidence type="ECO:0000256" key="3">
    <source>
        <dbReference type="ARBA" id="ARBA00022722"/>
    </source>
</evidence>
<sequence length="231" mass="26349">MVKQGIVLGHLISSKGIEVDKAKIDLISKLPPSTSVKGVRSFLGHARFYRRFIKDFSKISRPLCNRFAKDTAFDFNTDYLHAFNSLKQLLTSAPIITAPNWSLPFELMCDASDYAVGVVLGQRKEKLPHVIYYASRTLNDAQLNYTTTEKEMLAVIFALEKFRSYLIGSKVIVYTDHGALKYLLAKKDAKPRLIRWVLLLQEFDLDIRDKKGAENVVAYHLSRLPHVQDEE</sequence>
<keyword evidence="9" id="KW-1185">Reference proteome</keyword>
<evidence type="ECO:0000256" key="2">
    <source>
        <dbReference type="ARBA" id="ARBA00022695"/>
    </source>
</evidence>
<proteinExistence type="predicted"/>
<keyword evidence="5" id="KW-0378">Hydrolase</keyword>
<dbReference type="Gene3D" id="3.30.70.270">
    <property type="match status" value="1"/>
</dbReference>
<evidence type="ECO:0000313" key="8">
    <source>
        <dbReference type="EMBL" id="TQE14355.1"/>
    </source>
</evidence>
<dbReference type="GO" id="GO:0016787">
    <property type="term" value="F:hydrolase activity"/>
    <property type="evidence" value="ECO:0007669"/>
    <property type="project" value="UniProtKB-KW"/>
</dbReference>
<comment type="caution">
    <text evidence="8">The sequence shown here is derived from an EMBL/GenBank/DDBJ whole genome shotgun (WGS) entry which is preliminary data.</text>
</comment>
<dbReference type="STRING" id="106549.A0A540NTR6"/>
<evidence type="ECO:0000256" key="1">
    <source>
        <dbReference type="ARBA" id="ARBA00022679"/>
    </source>
</evidence>
<dbReference type="AlphaFoldDB" id="A0A540NTR6"/>
<reference evidence="8 9" key="1">
    <citation type="journal article" date="2019" name="G3 (Bethesda)">
        <title>Sequencing of a Wild Apple (Malus baccata) Genome Unravels the Differences Between Cultivated and Wild Apple Species Regarding Disease Resistance and Cold Tolerance.</title>
        <authorList>
            <person name="Chen X."/>
        </authorList>
    </citation>
    <scope>NUCLEOTIDE SEQUENCE [LARGE SCALE GENOMIC DNA]</scope>
    <source>
        <strain evidence="9">cv. Shandingzi</strain>
        <tissue evidence="8">Leaves</tissue>
    </source>
</reference>
<dbReference type="GO" id="GO:0004519">
    <property type="term" value="F:endonuclease activity"/>
    <property type="evidence" value="ECO:0007669"/>
    <property type="project" value="UniProtKB-KW"/>
</dbReference>
<dbReference type="EMBL" id="VIEB01000005">
    <property type="protein sequence ID" value="TQE14355.1"/>
    <property type="molecule type" value="Genomic_DNA"/>
</dbReference>
<dbReference type="GO" id="GO:0003964">
    <property type="term" value="F:RNA-directed DNA polymerase activity"/>
    <property type="evidence" value="ECO:0007669"/>
    <property type="project" value="UniProtKB-KW"/>
</dbReference>
<evidence type="ECO:0000313" key="9">
    <source>
        <dbReference type="Proteomes" id="UP000315295"/>
    </source>
</evidence>
<dbReference type="Proteomes" id="UP000315295">
    <property type="component" value="Unassembled WGS sequence"/>
</dbReference>
<organism evidence="8 9">
    <name type="scientific">Malus baccata</name>
    <name type="common">Siberian crab apple</name>
    <name type="synonym">Pyrus baccata</name>
    <dbReference type="NCBI Taxonomy" id="106549"/>
    <lineage>
        <taxon>Eukaryota</taxon>
        <taxon>Viridiplantae</taxon>
        <taxon>Streptophyta</taxon>
        <taxon>Embryophyta</taxon>
        <taxon>Tracheophyta</taxon>
        <taxon>Spermatophyta</taxon>
        <taxon>Magnoliopsida</taxon>
        <taxon>eudicotyledons</taxon>
        <taxon>Gunneridae</taxon>
        <taxon>Pentapetalae</taxon>
        <taxon>rosids</taxon>
        <taxon>fabids</taxon>
        <taxon>Rosales</taxon>
        <taxon>Rosaceae</taxon>
        <taxon>Amygdaloideae</taxon>
        <taxon>Maleae</taxon>
        <taxon>Malus</taxon>
    </lineage>
</organism>
<evidence type="ECO:0000256" key="5">
    <source>
        <dbReference type="ARBA" id="ARBA00022801"/>
    </source>
</evidence>
<protein>
    <recommendedName>
        <fullName evidence="7">Reverse transcriptase RNase H-like domain-containing protein</fullName>
    </recommendedName>
</protein>
<dbReference type="PANTHER" id="PTHR34072">
    <property type="entry name" value="ENZYMATIC POLYPROTEIN-RELATED"/>
    <property type="match status" value="1"/>
</dbReference>
<gene>
    <name evidence="8" type="ORF">C1H46_000274</name>
</gene>
<dbReference type="InterPro" id="IPR043128">
    <property type="entry name" value="Rev_trsase/Diguanyl_cyclase"/>
</dbReference>
<keyword evidence="4" id="KW-0255">Endonuclease</keyword>
<dbReference type="FunFam" id="3.30.70.270:FF:000020">
    <property type="entry name" value="Transposon Tf2-6 polyprotein-like Protein"/>
    <property type="match status" value="1"/>
</dbReference>
<dbReference type="InterPro" id="IPR043502">
    <property type="entry name" value="DNA/RNA_pol_sf"/>
</dbReference>
<evidence type="ECO:0000256" key="6">
    <source>
        <dbReference type="ARBA" id="ARBA00022918"/>
    </source>
</evidence>